<sequence length="211" mass="23064">MTDATPAKRKPGRPRKPREEAAARAHQSRGRPSKMIWEDEDRYALAYFFALVSGGGMRCTRAAILAALTLAAPLQKVEPWDAKAKLKAERERKSVVGLEVIGLRQFSRDPGRPGPIRQTATRLRNKAAARGRSFTSQEGEWLWRMALAMAAPLLAGDGLAKNVVISLAESVGEKDFAISTIVPAIEARLAGAGPTEIQFRFFANLLAKREG</sequence>
<dbReference type="STRING" id="655015.B1812_12895"/>
<evidence type="ECO:0000313" key="3">
    <source>
        <dbReference type="Proteomes" id="UP000193978"/>
    </source>
</evidence>
<protein>
    <submittedName>
        <fullName evidence="2">Uncharacterized protein</fullName>
    </submittedName>
</protein>
<dbReference type="AlphaFoldDB" id="A0A1W6MW45"/>
<accession>A0A1W6MW45</accession>
<gene>
    <name evidence="2" type="ORF">B1812_12895</name>
</gene>
<organism evidence="2 3">
    <name type="scientific">Methylocystis bryophila</name>
    <dbReference type="NCBI Taxonomy" id="655015"/>
    <lineage>
        <taxon>Bacteria</taxon>
        <taxon>Pseudomonadati</taxon>
        <taxon>Pseudomonadota</taxon>
        <taxon>Alphaproteobacteria</taxon>
        <taxon>Hyphomicrobiales</taxon>
        <taxon>Methylocystaceae</taxon>
        <taxon>Methylocystis</taxon>
    </lineage>
</organism>
<feature type="region of interest" description="Disordered" evidence="1">
    <location>
        <begin position="1"/>
        <end position="33"/>
    </location>
</feature>
<reference evidence="2 3" key="1">
    <citation type="submission" date="2017-02" db="EMBL/GenBank/DDBJ databases">
        <authorList>
            <person name="Peterson S.W."/>
        </authorList>
    </citation>
    <scope>NUCLEOTIDE SEQUENCE [LARGE SCALE GENOMIC DNA]</scope>
    <source>
        <strain evidence="2 3">S285</strain>
    </source>
</reference>
<evidence type="ECO:0000256" key="1">
    <source>
        <dbReference type="SAM" id="MobiDB-lite"/>
    </source>
</evidence>
<dbReference type="Proteomes" id="UP000193978">
    <property type="component" value="Chromosome"/>
</dbReference>
<dbReference type="KEGG" id="mbry:B1812_12895"/>
<proteinExistence type="predicted"/>
<keyword evidence="3" id="KW-1185">Reference proteome</keyword>
<dbReference type="EMBL" id="CP019948">
    <property type="protein sequence ID" value="ARN81828.1"/>
    <property type="molecule type" value="Genomic_DNA"/>
</dbReference>
<evidence type="ECO:0000313" key="2">
    <source>
        <dbReference type="EMBL" id="ARN81828.1"/>
    </source>
</evidence>
<name>A0A1W6MW45_9HYPH</name>
<feature type="compositionally biased region" description="Basic residues" evidence="1">
    <location>
        <begin position="7"/>
        <end position="16"/>
    </location>
</feature>